<name>A0A328N6Q3_9ACTN</name>
<dbReference type="EMBL" id="PYAA01000008">
    <property type="protein sequence ID" value="RAO04206.1"/>
    <property type="molecule type" value="Genomic_DNA"/>
</dbReference>
<feature type="region of interest" description="Disordered" evidence="1">
    <location>
        <begin position="59"/>
        <end position="85"/>
    </location>
</feature>
<dbReference type="GO" id="GO:0005829">
    <property type="term" value="C:cytosol"/>
    <property type="evidence" value="ECO:0007669"/>
    <property type="project" value="TreeGrafter"/>
</dbReference>
<reference evidence="5 6" key="1">
    <citation type="submission" date="2018-03" db="EMBL/GenBank/DDBJ databases">
        <title>Defining the species Micromonospora saelicesensis and Micromonospora noduli under the framework of genomics.</title>
        <authorList>
            <person name="Riesco R."/>
            <person name="Trujillo M.E."/>
        </authorList>
    </citation>
    <scope>NUCLEOTIDE SEQUENCE [LARGE SCALE GENOMIC DNA]</scope>
    <source>
        <strain evidence="3 5">LAH08</strain>
        <strain evidence="4 6">MED15</strain>
    </source>
</reference>
<dbReference type="InterPro" id="IPR005153">
    <property type="entry name" value="MbtH-like_dom"/>
</dbReference>
<dbReference type="PANTHER" id="PTHR38444">
    <property type="entry name" value="ENTEROBACTIN BIOSYNTHESIS PROTEIN YBDZ"/>
    <property type="match status" value="1"/>
</dbReference>
<protein>
    <submittedName>
        <fullName evidence="3">Protein MbtH</fullName>
    </submittedName>
</protein>
<evidence type="ECO:0000256" key="1">
    <source>
        <dbReference type="SAM" id="MobiDB-lite"/>
    </source>
</evidence>
<dbReference type="AlphaFoldDB" id="A0A328N6Q3"/>
<evidence type="ECO:0000313" key="5">
    <source>
        <dbReference type="Proteomes" id="UP000248966"/>
    </source>
</evidence>
<keyword evidence="6" id="KW-1185">Reference proteome</keyword>
<dbReference type="EMBL" id="PYAC01000001">
    <property type="protein sequence ID" value="RAO25336.1"/>
    <property type="molecule type" value="Genomic_DNA"/>
</dbReference>
<organism evidence="3 5">
    <name type="scientific">Micromonospora noduli</name>
    <dbReference type="NCBI Taxonomy" id="709876"/>
    <lineage>
        <taxon>Bacteria</taxon>
        <taxon>Bacillati</taxon>
        <taxon>Actinomycetota</taxon>
        <taxon>Actinomycetes</taxon>
        <taxon>Micromonosporales</taxon>
        <taxon>Micromonosporaceae</taxon>
        <taxon>Micromonospora</taxon>
    </lineage>
</organism>
<evidence type="ECO:0000313" key="3">
    <source>
        <dbReference type="EMBL" id="RAO04206.1"/>
    </source>
</evidence>
<gene>
    <name evidence="3" type="ORF">LAH08_01554</name>
    <name evidence="4" type="ORF">MED15_01099</name>
</gene>
<evidence type="ECO:0000313" key="6">
    <source>
        <dbReference type="Proteomes" id="UP000249045"/>
    </source>
</evidence>
<proteinExistence type="predicted"/>
<accession>A0A328N6Q3</accession>
<feature type="domain" description="MbtH-like" evidence="2">
    <location>
        <begin position="1"/>
        <end position="47"/>
    </location>
</feature>
<sequence>MPDEMYRVVVNQEEQYSVWPVDRELPAGWLATGHRGTRDDCLAHIEEVWTDMRPLSVRQHLAGLGGPGGSQPSTGVGPDRSDGHH</sequence>
<evidence type="ECO:0000313" key="4">
    <source>
        <dbReference type="EMBL" id="RAO25336.1"/>
    </source>
</evidence>
<dbReference type="Gene3D" id="3.90.820.10">
    <property type="entry name" value="Structural Genomics, Unknown Function 30-nov-00 1gh9 Mol_id"/>
    <property type="match status" value="1"/>
</dbReference>
<dbReference type="Proteomes" id="UP000248966">
    <property type="component" value="Unassembled WGS sequence"/>
</dbReference>
<dbReference type="InterPro" id="IPR038020">
    <property type="entry name" value="MbtH-like_sf"/>
</dbReference>
<dbReference type="SUPFAM" id="SSF160582">
    <property type="entry name" value="MbtH-like"/>
    <property type="match status" value="1"/>
</dbReference>
<dbReference type="GO" id="GO:0019290">
    <property type="term" value="P:siderophore biosynthetic process"/>
    <property type="evidence" value="ECO:0007669"/>
    <property type="project" value="TreeGrafter"/>
</dbReference>
<dbReference type="InterPro" id="IPR037407">
    <property type="entry name" value="MLP_fam"/>
</dbReference>
<dbReference type="PANTHER" id="PTHR38444:SF1">
    <property type="entry name" value="ENTEROBACTIN BIOSYNTHESIS PROTEIN YBDZ"/>
    <property type="match status" value="1"/>
</dbReference>
<dbReference type="SMART" id="SM00923">
    <property type="entry name" value="MbtH"/>
    <property type="match status" value="1"/>
</dbReference>
<comment type="caution">
    <text evidence="3">The sequence shown here is derived from an EMBL/GenBank/DDBJ whole genome shotgun (WGS) entry which is preliminary data.</text>
</comment>
<evidence type="ECO:0000259" key="2">
    <source>
        <dbReference type="SMART" id="SM00923"/>
    </source>
</evidence>
<dbReference type="Pfam" id="PF03621">
    <property type="entry name" value="MbtH"/>
    <property type="match status" value="1"/>
</dbReference>
<dbReference type="Proteomes" id="UP000249045">
    <property type="component" value="Unassembled WGS sequence"/>
</dbReference>